<dbReference type="GO" id="GO:0006281">
    <property type="term" value="P:DNA repair"/>
    <property type="evidence" value="ECO:0007669"/>
    <property type="project" value="InterPro"/>
</dbReference>
<name>A0A4Q4NYP8_ALTAL</name>
<protein>
    <submittedName>
        <fullName evidence="2">Uncharacterized protein</fullName>
    </submittedName>
</protein>
<proteinExistence type="predicted"/>
<dbReference type="Gene3D" id="3.30.870.10">
    <property type="entry name" value="Endonuclease Chain A"/>
    <property type="match status" value="1"/>
</dbReference>
<dbReference type="AlphaFoldDB" id="A0A4Q4NYP8"/>
<dbReference type="GO" id="GO:0005634">
    <property type="term" value="C:nucleus"/>
    <property type="evidence" value="ECO:0007669"/>
    <property type="project" value="InterPro"/>
</dbReference>
<accession>A0A4Q4NYP8</accession>
<reference evidence="3" key="1">
    <citation type="journal article" date="2019" name="bioRxiv">
        <title>Genomics, evolutionary history and diagnostics of the Alternaria alternata species group including apple and Asian pear pathotypes.</title>
        <authorList>
            <person name="Armitage A.D."/>
            <person name="Cockerton H.M."/>
            <person name="Sreenivasaprasad S."/>
            <person name="Woodhall J.W."/>
            <person name="Lane C.R."/>
            <person name="Harrison R.J."/>
            <person name="Clarkson J.P."/>
        </authorList>
    </citation>
    <scope>NUCLEOTIDE SEQUENCE [LARGE SCALE GENOMIC DNA]</scope>
    <source>
        <strain evidence="3">FERA 1177</strain>
    </source>
</reference>
<dbReference type="Proteomes" id="UP000291422">
    <property type="component" value="Unassembled WGS sequence"/>
</dbReference>
<feature type="region of interest" description="Disordered" evidence="1">
    <location>
        <begin position="1"/>
        <end position="89"/>
    </location>
</feature>
<dbReference type="EMBL" id="PDXD01000001">
    <property type="protein sequence ID" value="RYN84726.1"/>
    <property type="molecule type" value="Genomic_DNA"/>
</dbReference>
<dbReference type="InterPro" id="IPR010347">
    <property type="entry name" value="Tdp1"/>
</dbReference>
<dbReference type="SUPFAM" id="SSF56024">
    <property type="entry name" value="Phospholipase D/nuclease"/>
    <property type="match status" value="1"/>
</dbReference>
<comment type="caution">
    <text evidence="2">The sequence shown here is derived from an EMBL/GenBank/DDBJ whole genome shotgun (WGS) entry which is preliminary data.</text>
</comment>
<feature type="compositionally biased region" description="Polar residues" evidence="1">
    <location>
        <begin position="49"/>
        <end position="78"/>
    </location>
</feature>
<sequence>MGIAPPPKRRKLDDDDSNQEVAEPAVHASLNKPISPPLSRRKSPELPSFTPTWNFDSIPEQTLASRPAGLTTNQPPDNESSRREETRFLPSPIQLTKIEKLSAHQNVDAMSLSDLLGDPLIKECWNFNFLFDLDFVM</sequence>
<dbReference type="Pfam" id="PF06087">
    <property type="entry name" value="Tyr-DNA_phospho"/>
    <property type="match status" value="1"/>
</dbReference>
<evidence type="ECO:0000313" key="2">
    <source>
        <dbReference type="EMBL" id="RYN84726.1"/>
    </source>
</evidence>
<evidence type="ECO:0000313" key="3">
    <source>
        <dbReference type="Proteomes" id="UP000291422"/>
    </source>
</evidence>
<gene>
    <name evidence="2" type="ORF">AA0117_g727</name>
</gene>
<dbReference type="VEuPathDB" id="FungiDB:CC77DRAFT_1058225"/>
<dbReference type="GO" id="GO:0008081">
    <property type="term" value="F:phosphoric diester hydrolase activity"/>
    <property type="evidence" value="ECO:0007669"/>
    <property type="project" value="InterPro"/>
</dbReference>
<organism evidence="2 3">
    <name type="scientific">Alternaria alternata</name>
    <name type="common">Alternaria rot fungus</name>
    <name type="synonym">Torula alternata</name>
    <dbReference type="NCBI Taxonomy" id="5599"/>
    <lineage>
        <taxon>Eukaryota</taxon>
        <taxon>Fungi</taxon>
        <taxon>Dikarya</taxon>
        <taxon>Ascomycota</taxon>
        <taxon>Pezizomycotina</taxon>
        <taxon>Dothideomycetes</taxon>
        <taxon>Pleosporomycetidae</taxon>
        <taxon>Pleosporales</taxon>
        <taxon>Pleosporineae</taxon>
        <taxon>Pleosporaceae</taxon>
        <taxon>Alternaria</taxon>
        <taxon>Alternaria sect. Alternaria</taxon>
        <taxon>Alternaria alternata complex</taxon>
    </lineage>
</organism>
<evidence type="ECO:0000256" key="1">
    <source>
        <dbReference type="SAM" id="MobiDB-lite"/>
    </source>
</evidence>